<reference evidence="1" key="2">
    <citation type="journal article" date="2022" name="New Phytol.">
        <title>Evolutionary transition to the ectomycorrhizal habit in the genomes of a hyperdiverse lineage of mushroom-forming fungi.</title>
        <authorList>
            <person name="Looney B."/>
            <person name="Miyauchi S."/>
            <person name="Morin E."/>
            <person name="Drula E."/>
            <person name="Courty P.E."/>
            <person name="Kohler A."/>
            <person name="Kuo A."/>
            <person name="LaButti K."/>
            <person name="Pangilinan J."/>
            <person name="Lipzen A."/>
            <person name="Riley R."/>
            <person name="Andreopoulos W."/>
            <person name="He G."/>
            <person name="Johnson J."/>
            <person name="Nolan M."/>
            <person name="Tritt A."/>
            <person name="Barry K.W."/>
            <person name="Grigoriev I.V."/>
            <person name="Nagy L.G."/>
            <person name="Hibbett D."/>
            <person name="Henrissat B."/>
            <person name="Matheny P.B."/>
            <person name="Labbe J."/>
            <person name="Martin F.M."/>
        </authorList>
    </citation>
    <scope>NUCLEOTIDE SEQUENCE</scope>
    <source>
        <strain evidence="1">FP105234-sp</strain>
    </source>
</reference>
<reference evidence="1" key="1">
    <citation type="submission" date="2021-02" db="EMBL/GenBank/DDBJ databases">
        <authorList>
            <consortium name="DOE Joint Genome Institute"/>
            <person name="Ahrendt S."/>
            <person name="Looney B.P."/>
            <person name="Miyauchi S."/>
            <person name="Morin E."/>
            <person name="Drula E."/>
            <person name="Courty P.E."/>
            <person name="Chicoki N."/>
            <person name="Fauchery L."/>
            <person name="Kohler A."/>
            <person name="Kuo A."/>
            <person name="Labutti K."/>
            <person name="Pangilinan J."/>
            <person name="Lipzen A."/>
            <person name="Riley R."/>
            <person name="Andreopoulos W."/>
            <person name="He G."/>
            <person name="Johnson J."/>
            <person name="Barry K.W."/>
            <person name="Grigoriev I.V."/>
            <person name="Nagy L."/>
            <person name="Hibbett D."/>
            <person name="Henrissat B."/>
            <person name="Matheny P.B."/>
            <person name="Labbe J."/>
            <person name="Martin F."/>
        </authorList>
    </citation>
    <scope>NUCLEOTIDE SEQUENCE</scope>
    <source>
        <strain evidence="1">FP105234-sp</strain>
    </source>
</reference>
<evidence type="ECO:0000313" key="1">
    <source>
        <dbReference type="EMBL" id="KAI0044356.1"/>
    </source>
</evidence>
<dbReference type="Proteomes" id="UP000814033">
    <property type="component" value="Unassembled WGS sequence"/>
</dbReference>
<proteinExistence type="predicted"/>
<accession>A0ACB8RL41</accession>
<gene>
    <name evidence="1" type="ORF">FA95DRAFT_1456545</name>
</gene>
<sequence length="183" mass="19541">MTDNTKATIAAAPFDDPRADLVLESSDGTLFHVHAIVLSLASPIFADMFNLPQPAAGQPTTHAGVPTVCVAESAHTLGLLLRWCYPIAAPPFAALDDIRLLLETARKYGIDLPAGAIAYALQGMLNRDPLGVFCVAVGHGLAETARVAARATLQHPFVRLDSPQLQYIPVKPYQQLMGYHAAC</sequence>
<keyword evidence="2" id="KW-1185">Reference proteome</keyword>
<organism evidence="1 2">
    <name type="scientific">Auriscalpium vulgare</name>
    <dbReference type="NCBI Taxonomy" id="40419"/>
    <lineage>
        <taxon>Eukaryota</taxon>
        <taxon>Fungi</taxon>
        <taxon>Dikarya</taxon>
        <taxon>Basidiomycota</taxon>
        <taxon>Agaricomycotina</taxon>
        <taxon>Agaricomycetes</taxon>
        <taxon>Russulales</taxon>
        <taxon>Auriscalpiaceae</taxon>
        <taxon>Auriscalpium</taxon>
    </lineage>
</organism>
<evidence type="ECO:0000313" key="2">
    <source>
        <dbReference type="Proteomes" id="UP000814033"/>
    </source>
</evidence>
<feature type="non-terminal residue" evidence="1">
    <location>
        <position position="183"/>
    </location>
</feature>
<name>A0ACB8RL41_9AGAM</name>
<protein>
    <submittedName>
        <fullName evidence="1">Uncharacterized protein</fullName>
    </submittedName>
</protein>
<dbReference type="EMBL" id="MU275986">
    <property type="protein sequence ID" value="KAI0044356.1"/>
    <property type="molecule type" value="Genomic_DNA"/>
</dbReference>
<comment type="caution">
    <text evidence="1">The sequence shown here is derived from an EMBL/GenBank/DDBJ whole genome shotgun (WGS) entry which is preliminary data.</text>
</comment>